<gene>
    <name evidence="2" type="ORF">O181_024990</name>
</gene>
<dbReference type="SUPFAM" id="SSF51197">
    <property type="entry name" value="Clavaminate synthase-like"/>
    <property type="match status" value="1"/>
</dbReference>
<proteinExistence type="predicted"/>
<feature type="domain" description="JmjC" evidence="1">
    <location>
        <begin position="310"/>
        <end position="487"/>
    </location>
</feature>
<evidence type="ECO:0000313" key="2">
    <source>
        <dbReference type="EMBL" id="MBW0485275.1"/>
    </source>
</evidence>
<dbReference type="PANTHER" id="PTHR12461">
    <property type="entry name" value="HYPOXIA-INDUCIBLE FACTOR 1 ALPHA INHIBITOR-RELATED"/>
    <property type="match status" value="1"/>
</dbReference>
<sequence length="487" mass="54858">MLMKSLPRRSRPPSAAIKVCRARLVRVRLTASFPSQSRYLSSLEHSCLDLEGCGSPVGFCLQSVSKNLLDLYQDKASSGLNPSTVMQDTLGTAEALLILADEKLLSYSYKEVPDCWRQLYTDSTLIKVSSIFANQVAQKELLSEQHCRDMIRLLDMTLIVAGAPGKGRKDVVYFLINKLQSYLSNNYLALQDHNRPQKRFRKSDPPPSAHVSSPLVGNSMRCLDVCPNLQEFANTFHKSPFVIKGYCKNWRALTTAPWESNEYLKAVAGPARVVPIEVGKNYAQDDWSQRIIEWDEFLTRLDDGDPTQLHYLAQHNIFNQFPSLKDDIELPYYLDCQLPPASRPIPDTEDGAILNVWVGPAGTVSPAHIDPYYNCYAQVVGRKYVWVAPPKFGSEMYPFGTTPEDVELGPQSLQASYMTNTSQVDVLSSTENTNIPQLRECFPNFVEKVIPEALQIVLEAGDMMIMPPGWWHSMKSLEKSISVSMWF</sequence>
<dbReference type="EMBL" id="AVOT02008086">
    <property type="protein sequence ID" value="MBW0485275.1"/>
    <property type="molecule type" value="Genomic_DNA"/>
</dbReference>
<dbReference type="Proteomes" id="UP000765509">
    <property type="component" value="Unassembled WGS sequence"/>
</dbReference>
<name>A0A9Q3H0N5_9BASI</name>
<keyword evidence="3" id="KW-1185">Reference proteome</keyword>
<comment type="caution">
    <text evidence="2">The sequence shown here is derived from an EMBL/GenBank/DDBJ whole genome shotgun (WGS) entry which is preliminary data.</text>
</comment>
<evidence type="ECO:0000259" key="1">
    <source>
        <dbReference type="PROSITE" id="PS51184"/>
    </source>
</evidence>
<dbReference type="PROSITE" id="PS51184">
    <property type="entry name" value="JMJC"/>
    <property type="match status" value="1"/>
</dbReference>
<evidence type="ECO:0000313" key="3">
    <source>
        <dbReference type="Proteomes" id="UP000765509"/>
    </source>
</evidence>
<dbReference type="OrthoDB" id="47172at2759"/>
<dbReference type="Pfam" id="PF13621">
    <property type="entry name" value="Cupin_8"/>
    <property type="match status" value="1"/>
</dbReference>
<dbReference type="PANTHER" id="PTHR12461:SF94">
    <property type="entry name" value="JMJC DOMAIN-CONTAINING PROTEIN"/>
    <property type="match status" value="1"/>
</dbReference>
<dbReference type="AlphaFoldDB" id="A0A9Q3H0N5"/>
<dbReference type="InterPro" id="IPR041667">
    <property type="entry name" value="Cupin_8"/>
</dbReference>
<protein>
    <recommendedName>
        <fullName evidence="1">JmjC domain-containing protein</fullName>
    </recommendedName>
</protein>
<dbReference type="Gene3D" id="2.60.120.650">
    <property type="entry name" value="Cupin"/>
    <property type="match status" value="1"/>
</dbReference>
<dbReference type="SMART" id="SM00558">
    <property type="entry name" value="JmjC"/>
    <property type="match status" value="1"/>
</dbReference>
<dbReference type="InterPro" id="IPR003347">
    <property type="entry name" value="JmjC_dom"/>
</dbReference>
<accession>A0A9Q3H0N5</accession>
<reference evidence="2" key="1">
    <citation type="submission" date="2021-03" db="EMBL/GenBank/DDBJ databases">
        <title>Draft genome sequence of rust myrtle Austropuccinia psidii MF-1, a brazilian biotype.</title>
        <authorList>
            <person name="Quecine M.C."/>
            <person name="Pachon D.M.R."/>
            <person name="Bonatelli M.L."/>
            <person name="Correr F.H."/>
            <person name="Franceschini L.M."/>
            <person name="Leite T.F."/>
            <person name="Margarido G.R.A."/>
            <person name="Almeida C.A."/>
            <person name="Ferrarezi J.A."/>
            <person name="Labate C.A."/>
        </authorList>
    </citation>
    <scope>NUCLEOTIDE SEQUENCE</scope>
    <source>
        <strain evidence="2">MF-1</strain>
    </source>
</reference>
<organism evidence="2 3">
    <name type="scientific">Austropuccinia psidii MF-1</name>
    <dbReference type="NCBI Taxonomy" id="1389203"/>
    <lineage>
        <taxon>Eukaryota</taxon>
        <taxon>Fungi</taxon>
        <taxon>Dikarya</taxon>
        <taxon>Basidiomycota</taxon>
        <taxon>Pucciniomycotina</taxon>
        <taxon>Pucciniomycetes</taxon>
        <taxon>Pucciniales</taxon>
        <taxon>Sphaerophragmiaceae</taxon>
        <taxon>Austropuccinia</taxon>
    </lineage>
</organism>